<sequence length="231" mass="25127">MTVLTEYLYSAREQVNSALADFAADRLQDAVRKRGRAVLVVSGGSTPGPMLELLSRHEVDWKHVVVLLSDERWVERGSERSNEAMVQTCLLQNAAAEARLVSLYEPGMDAQSATGTIEKRLEFLRERPDVVILGMGEDGHTASLFPCADGIEALLDPDRAGLVARVMPKTAPDERMTLTAPALTSARHMVLFITGSLKLEILQKILAGMKTAPVGTVLQQASGEKALFWAA</sequence>
<comment type="pathway">
    <text evidence="3 7">Carbohydrate degradation; pentose phosphate pathway; D-ribulose 5-phosphate from D-glucose 6-phosphate (oxidative stage): step 2/3.</text>
</comment>
<evidence type="ECO:0000256" key="6">
    <source>
        <dbReference type="ARBA" id="ARBA00020337"/>
    </source>
</evidence>
<keyword evidence="7" id="KW-0378">Hydrolase</keyword>
<dbReference type="NCBIfam" id="TIGR01198">
    <property type="entry name" value="pgl"/>
    <property type="match status" value="1"/>
</dbReference>
<keyword evidence="10" id="KW-1185">Reference proteome</keyword>
<organism evidence="9 10">
    <name type="scientific">Sneathiella chinensis</name>
    <dbReference type="NCBI Taxonomy" id="349750"/>
    <lineage>
        <taxon>Bacteria</taxon>
        <taxon>Pseudomonadati</taxon>
        <taxon>Pseudomonadota</taxon>
        <taxon>Alphaproteobacteria</taxon>
        <taxon>Sneathiellales</taxon>
        <taxon>Sneathiellaceae</taxon>
        <taxon>Sneathiella</taxon>
    </lineage>
</organism>
<accession>A0ABQ5U4K6</accession>
<evidence type="ECO:0000256" key="4">
    <source>
        <dbReference type="ARBA" id="ARBA00010662"/>
    </source>
</evidence>
<comment type="similarity">
    <text evidence="4 7">Belongs to the glucosamine/galactosamine-6-phosphate isomerase family. 6-phosphogluconolactonase subfamily.</text>
</comment>
<evidence type="ECO:0000256" key="5">
    <source>
        <dbReference type="ARBA" id="ARBA00013198"/>
    </source>
</evidence>
<comment type="function">
    <text evidence="2 7">Hydrolysis of 6-phosphogluconolactone to 6-phosphogluconate.</text>
</comment>
<comment type="catalytic activity">
    <reaction evidence="1 7">
        <text>6-phospho-D-glucono-1,5-lactone + H2O = 6-phospho-D-gluconate + H(+)</text>
        <dbReference type="Rhea" id="RHEA:12556"/>
        <dbReference type="ChEBI" id="CHEBI:15377"/>
        <dbReference type="ChEBI" id="CHEBI:15378"/>
        <dbReference type="ChEBI" id="CHEBI:57955"/>
        <dbReference type="ChEBI" id="CHEBI:58759"/>
        <dbReference type="EC" id="3.1.1.31"/>
    </reaction>
</comment>
<dbReference type="SUPFAM" id="SSF100950">
    <property type="entry name" value="NagB/RpiA/CoA transferase-like"/>
    <property type="match status" value="1"/>
</dbReference>
<evidence type="ECO:0000259" key="8">
    <source>
        <dbReference type="Pfam" id="PF01182"/>
    </source>
</evidence>
<reference evidence="9" key="1">
    <citation type="journal article" date="2014" name="Int. J. Syst. Evol. Microbiol.">
        <title>Complete genome of a new Firmicutes species belonging to the dominant human colonic microbiota ('Ruminococcus bicirculans') reveals two chromosomes and a selective capacity to utilize plant glucans.</title>
        <authorList>
            <consortium name="NISC Comparative Sequencing Program"/>
            <person name="Wegmann U."/>
            <person name="Louis P."/>
            <person name="Goesmann A."/>
            <person name="Henrissat B."/>
            <person name="Duncan S.H."/>
            <person name="Flint H.J."/>
        </authorList>
    </citation>
    <scope>NUCLEOTIDE SEQUENCE</scope>
    <source>
        <strain evidence="9">NBRC 103408</strain>
    </source>
</reference>
<dbReference type="RefSeq" id="WP_169560193.1">
    <property type="nucleotide sequence ID" value="NZ_BSNF01000006.1"/>
</dbReference>
<dbReference type="InterPro" id="IPR005900">
    <property type="entry name" value="6-phosphogluconolactonase_DevB"/>
</dbReference>
<dbReference type="Gene3D" id="3.40.50.1360">
    <property type="match status" value="1"/>
</dbReference>
<evidence type="ECO:0000313" key="10">
    <source>
        <dbReference type="Proteomes" id="UP001161409"/>
    </source>
</evidence>
<dbReference type="PANTHER" id="PTHR11054">
    <property type="entry name" value="6-PHOSPHOGLUCONOLACTONASE"/>
    <property type="match status" value="1"/>
</dbReference>
<dbReference type="Proteomes" id="UP001161409">
    <property type="component" value="Unassembled WGS sequence"/>
</dbReference>
<dbReference type="InterPro" id="IPR037171">
    <property type="entry name" value="NagB/RpiA_transferase-like"/>
</dbReference>
<name>A0ABQ5U4K6_9PROT</name>
<protein>
    <recommendedName>
        <fullName evidence="6 7">6-phosphogluconolactonase</fullName>
        <shortName evidence="7">6PGL</shortName>
        <ecNumber evidence="5 7">3.1.1.31</ecNumber>
    </recommendedName>
</protein>
<dbReference type="EC" id="3.1.1.31" evidence="5 7"/>
<dbReference type="Pfam" id="PF01182">
    <property type="entry name" value="Glucosamine_iso"/>
    <property type="match status" value="1"/>
</dbReference>
<dbReference type="InterPro" id="IPR039104">
    <property type="entry name" value="6PGL"/>
</dbReference>
<dbReference type="PANTHER" id="PTHR11054:SF0">
    <property type="entry name" value="6-PHOSPHOGLUCONOLACTONASE"/>
    <property type="match status" value="1"/>
</dbReference>
<evidence type="ECO:0000256" key="1">
    <source>
        <dbReference type="ARBA" id="ARBA00000832"/>
    </source>
</evidence>
<reference evidence="9" key="2">
    <citation type="submission" date="2023-01" db="EMBL/GenBank/DDBJ databases">
        <title>Draft genome sequence of Sneathiella chinensis strain NBRC 103408.</title>
        <authorList>
            <person name="Sun Q."/>
            <person name="Mori K."/>
        </authorList>
    </citation>
    <scope>NUCLEOTIDE SEQUENCE</scope>
    <source>
        <strain evidence="9">NBRC 103408</strain>
    </source>
</reference>
<proteinExistence type="inferred from homology"/>
<dbReference type="EMBL" id="BSNF01000006">
    <property type="protein sequence ID" value="GLQ06130.1"/>
    <property type="molecule type" value="Genomic_DNA"/>
</dbReference>
<feature type="domain" description="Glucosamine/galactosamine-6-phosphate isomerase" evidence="8">
    <location>
        <begin position="12"/>
        <end position="220"/>
    </location>
</feature>
<dbReference type="CDD" id="cd01400">
    <property type="entry name" value="6PGL"/>
    <property type="match status" value="1"/>
</dbReference>
<evidence type="ECO:0000313" key="9">
    <source>
        <dbReference type="EMBL" id="GLQ06130.1"/>
    </source>
</evidence>
<gene>
    <name evidence="7 9" type="primary">pgl</name>
    <name evidence="9" type="ORF">GCM10007924_13510</name>
</gene>
<dbReference type="InterPro" id="IPR006148">
    <property type="entry name" value="Glc/Gal-6P_isomerase"/>
</dbReference>
<evidence type="ECO:0000256" key="7">
    <source>
        <dbReference type="RuleBase" id="RU365095"/>
    </source>
</evidence>
<evidence type="ECO:0000256" key="3">
    <source>
        <dbReference type="ARBA" id="ARBA00004961"/>
    </source>
</evidence>
<comment type="caution">
    <text evidence="9">The sequence shown here is derived from an EMBL/GenBank/DDBJ whole genome shotgun (WGS) entry which is preliminary data.</text>
</comment>
<evidence type="ECO:0000256" key="2">
    <source>
        <dbReference type="ARBA" id="ARBA00002681"/>
    </source>
</evidence>